<dbReference type="GO" id="GO:0005634">
    <property type="term" value="C:nucleus"/>
    <property type="evidence" value="ECO:0007669"/>
    <property type="project" value="TreeGrafter"/>
</dbReference>
<accession>A0A915BG42</accession>
<dbReference type="GO" id="GO:0051879">
    <property type="term" value="F:Hsp90 protein binding"/>
    <property type="evidence" value="ECO:0007669"/>
    <property type="project" value="InterPro"/>
</dbReference>
<dbReference type="GO" id="GO:0030544">
    <property type="term" value="F:Hsp70 protein binding"/>
    <property type="evidence" value="ECO:0007669"/>
    <property type="project" value="TreeGrafter"/>
</dbReference>
<proteinExistence type="predicted"/>
<dbReference type="PANTHER" id="PTHR46035:SF1">
    <property type="entry name" value="TETRATRICOPEPTIDE REPEAT PROTEIN 4"/>
    <property type="match status" value="1"/>
</dbReference>
<name>A0A915BG42_PARUN</name>
<dbReference type="AlphaFoldDB" id="A0A915BG42"/>
<evidence type="ECO:0000313" key="5">
    <source>
        <dbReference type="WBParaSite" id="PgR039_g008_t09"/>
    </source>
</evidence>
<dbReference type="CDD" id="cd21377">
    <property type="entry name" value="CTWD_Cns1-like"/>
    <property type="match status" value="1"/>
</dbReference>
<feature type="domain" description="Cns1/TTC4 wheel" evidence="3">
    <location>
        <begin position="83"/>
        <end position="167"/>
    </location>
</feature>
<evidence type="ECO:0000256" key="2">
    <source>
        <dbReference type="ARBA" id="ARBA00022803"/>
    </source>
</evidence>
<dbReference type="Proteomes" id="UP000887569">
    <property type="component" value="Unplaced"/>
</dbReference>
<keyword evidence="4" id="KW-1185">Reference proteome</keyword>
<dbReference type="WBParaSite" id="PgR039_g008_t09">
    <property type="protein sequence ID" value="PgR039_g008_t09"/>
    <property type="gene ID" value="PgR039_g008"/>
</dbReference>
<dbReference type="GO" id="GO:0005829">
    <property type="term" value="C:cytosol"/>
    <property type="evidence" value="ECO:0007669"/>
    <property type="project" value="TreeGrafter"/>
</dbReference>
<dbReference type="Pfam" id="PF18972">
    <property type="entry name" value="Wheel"/>
    <property type="match status" value="1"/>
</dbReference>
<keyword evidence="2" id="KW-0802">TPR repeat</keyword>
<organism evidence="4 5">
    <name type="scientific">Parascaris univalens</name>
    <name type="common">Nematode worm</name>
    <dbReference type="NCBI Taxonomy" id="6257"/>
    <lineage>
        <taxon>Eukaryota</taxon>
        <taxon>Metazoa</taxon>
        <taxon>Ecdysozoa</taxon>
        <taxon>Nematoda</taxon>
        <taxon>Chromadorea</taxon>
        <taxon>Rhabditida</taxon>
        <taxon>Spirurina</taxon>
        <taxon>Ascaridomorpha</taxon>
        <taxon>Ascaridoidea</taxon>
        <taxon>Ascarididae</taxon>
        <taxon>Parascaris</taxon>
    </lineage>
</organism>
<dbReference type="GO" id="GO:0006457">
    <property type="term" value="P:protein folding"/>
    <property type="evidence" value="ECO:0007669"/>
    <property type="project" value="TreeGrafter"/>
</dbReference>
<evidence type="ECO:0000313" key="4">
    <source>
        <dbReference type="Proteomes" id="UP000887569"/>
    </source>
</evidence>
<dbReference type="PANTHER" id="PTHR46035">
    <property type="entry name" value="TETRATRICOPEPTIDE REPEAT PROTEIN 4"/>
    <property type="match status" value="1"/>
</dbReference>
<protein>
    <submittedName>
        <fullName evidence="5">Tetratricopeptide repeat protein 4</fullName>
    </submittedName>
</protein>
<evidence type="ECO:0000259" key="3">
    <source>
        <dbReference type="Pfam" id="PF18972"/>
    </source>
</evidence>
<dbReference type="InterPro" id="IPR044059">
    <property type="entry name" value="Csn1/TTC4_wheel"/>
</dbReference>
<evidence type="ECO:0000256" key="1">
    <source>
        <dbReference type="ARBA" id="ARBA00022737"/>
    </source>
</evidence>
<sequence>MNRLEVLRMEAVQMALVEERDTRRAKNVALKEDLAKKRLLAAFKARNLQFEPKIHFDDVSLFEWSQIEVLLPQTKSHVRVFMDDENVLHWPLLVQYPERGQTDFFTECCELNTLEELLHPLFQSASSWDPNHDFRQQNVRLFVTLDSSICELSEVLLSDTLREVLSTQRCTRSKEWRGISKDSIHGYSR</sequence>
<keyword evidence="1" id="KW-0677">Repeat</keyword>
<reference evidence="5" key="1">
    <citation type="submission" date="2022-11" db="UniProtKB">
        <authorList>
            <consortium name="WormBaseParasite"/>
        </authorList>
    </citation>
    <scope>IDENTIFICATION</scope>
</reference>